<protein>
    <recommendedName>
        <fullName evidence="1">ABCA1-4-like C-terminal R2 regulatory domain-containing protein</fullName>
    </recommendedName>
</protein>
<proteinExistence type="predicted"/>
<dbReference type="Proteomes" id="UP000092124">
    <property type="component" value="Unassembled WGS sequence"/>
</dbReference>
<reference evidence="2 3" key="1">
    <citation type="submission" date="2016-06" db="EMBL/GenBank/DDBJ databases">
        <title>The Draft Genome Sequence and Annotation of the Desert Woodrat Neotoma lepida.</title>
        <authorList>
            <person name="Campbell M."/>
            <person name="Oakeson K.F."/>
            <person name="Yandell M."/>
            <person name="Halpert J.R."/>
            <person name="Dearing D."/>
        </authorList>
    </citation>
    <scope>NUCLEOTIDE SEQUENCE [LARGE SCALE GENOMIC DNA]</scope>
    <source>
        <strain evidence="2">417</strain>
        <tissue evidence="2">Liver</tissue>
    </source>
</reference>
<name>A0A1A6HD15_NEOLE</name>
<dbReference type="GO" id="GO:0140359">
    <property type="term" value="F:ABC-type transporter activity"/>
    <property type="evidence" value="ECO:0007669"/>
    <property type="project" value="InterPro"/>
</dbReference>
<accession>A0A1A6HD15</accession>
<evidence type="ECO:0000313" key="2">
    <source>
        <dbReference type="EMBL" id="OBS76164.1"/>
    </source>
</evidence>
<dbReference type="InterPro" id="IPR056264">
    <property type="entry name" value="R2_ABCA1-4-like"/>
</dbReference>
<evidence type="ECO:0000259" key="1">
    <source>
        <dbReference type="Pfam" id="PF23321"/>
    </source>
</evidence>
<dbReference type="GO" id="GO:0005743">
    <property type="term" value="C:mitochondrial inner membrane"/>
    <property type="evidence" value="ECO:0007669"/>
    <property type="project" value="TreeGrafter"/>
</dbReference>
<dbReference type="OrthoDB" id="10063638at2759"/>
<dbReference type="PANTHER" id="PTHR19229">
    <property type="entry name" value="ATP-BINDING CASSETTE TRANSPORTER SUBFAMILY A ABCA"/>
    <property type="match status" value="1"/>
</dbReference>
<dbReference type="PANTHER" id="PTHR19229:SF186">
    <property type="entry name" value="ABC-TYPE ORGANIC ANION TRANSPORTER ABCA8A"/>
    <property type="match status" value="1"/>
</dbReference>
<gene>
    <name evidence="2" type="ORF">A6R68_17385</name>
</gene>
<dbReference type="InterPro" id="IPR027417">
    <property type="entry name" value="P-loop_NTPase"/>
</dbReference>
<dbReference type="GO" id="GO:0005319">
    <property type="term" value="F:lipid transporter activity"/>
    <property type="evidence" value="ECO:0007669"/>
    <property type="project" value="TreeGrafter"/>
</dbReference>
<comment type="caution">
    <text evidence="2">The sequence shown here is derived from an EMBL/GenBank/DDBJ whole genome shotgun (WGS) entry which is preliminary data.</text>
</comment>
<evidence type="ECO:0000313" key="3">
    <source>
        <dbReference type="Proteomes" id="UP000092124"/>
    </source>
</evidence>
<dbReference type="EMBL" id="LZPO01034984">
    <property type="protein sequence ID" value="OBS76164.1"/>
    <property type="molecule type" value="Genomic_DNA"/>
</dbReference>
<dbReference type="Pfam" id="PF23321">
    <property type="entry name" value="R1_ABCA1"/>
    <property type="match status" value="1"/>
</dbReference>
<dbReference type="STRING" id="56216.A0A1A6HD15"/>
<keyword evidence="3" id="KW-1185">Reference proteome</keyword>
<feature type="domain" description="ABCA1-4-like C-terminal R2 regulatory" evidence="1">
    <location>
        <begin position="121"/>
        <end position="195"/>
    </location>
</feature>
<dbReference type="AlphaFoldDB" id="A0A1A6HD15"/>
<dbReference type="Gene3D" id="3.40.50.300">
    <property type="entry name" value="P-loop containing nucleotide triphosphate hydrolases"/>
    <property type="match status" value="1"/>
</dbReference>
<sequence length="232" mass="26399">MDCDAPLSLFRLADVLNLQDQMKAPVKTLSEGVKRKLCFMLSILGNPSVVLLDEPSTGMDPEGQQQMWKVIRATFANTERGALLTTHYMAEAEAVCDRVAIMVSGRLRCIGSIQHLKSKFGKDYLLEMKVKTPAQVEALNTEIMRLFPQAARQERYSSLMVYKLPREDVQPLSQAFFKLETVKQSFDLEEYSLSQSTLEQVFLELSKEQELDGFEEELDPSVKWKLLPQEEA</sequence>
<dbReference type="SUPFAM" id="SSF52540">
    <property type="entry name" value="P-loop containing nucleoside triphosphate hydrolases"/>
    <property type="match status" value="1"/>
</dbReference>
<organism evidence="2 3">
    <name type="scientific">Neotoma lepida</name>
    <name type="common">Desert woodrat</name>
    <dbReference type="NCBI Taxonomy" id="56216"/>
    <lineage>
        <taxon>Eukaryota</taxon>
        <taxon>Metazoa</taxon>
        <taxon>Chordata</taxon>
        <taxon>Craniata</taxon>
        <taxon>Vertebrata</taxon>
        <taxon>Euteleostomi</taxon>
        <taxon>Mammalia</taxon>
        <taxon>Eutheria</taxon>
        <taxon>Euarchontoglires</taxon>
        <taxon>Glires</taxon>
        <taxon>Rodentia</taxon>
        <taxon>Myomorpha</taxon>
        <taxon>Muroidea</taxon>
        <taxon>Cricetidae</taxon>
        <taxon>Neotominae</taxon>
        <taxon>Neotoma</taxon>
    </lineage>
</organism>
<dbReference type="InterPro" id="IPR026082">
    <property type="entry name" value="ABCA"/>
</dbReference>